<evidence type="ECO:0000256" key="2">
    <source>
        <dbReference type="ARBA" id="ARBA00022670"/>
    </source>
</evidence>
<dbReference type="InterPro" id="IPR029030">
    <property type="entry name" value="Caspase-like_dom_sf"/>
</dbReference>
<dbReference type="InterPro" id="IPR001309">
    <property type="entry name" value="Pept_C14_p20"/>
</dbReference>
<keyword evidence="3" id="KW-0053">Apoptosis</keyword>
<dbReference type="Proteomes" id="UP000887578">
    <property type="component" value="Unplaced"/>
</dbReference>
<evidence type="ECO:0000256" key="3">
    <source>
        <dbReference type="ARBA" id="ARBA00022703"/>
    </source>
</evidence>
<dbReference type="AlphaFoldDB" id="A0A914PRP0"/>
<feature type="domain" description="Caspase family p10" evidence="8">
    <location>
        <begin position="106"/>
        <end position="190"/>
    </location>
</feature>
<protein>
    <submittedName>
        <fullName evidence="11">Uncharacterized protein</fullName>
    </submittedName>
</protein>
<proteinExistence type="inferred from homology"/>
<dbReference type="PROSITE" id="PS50208">
    <property type="entry name" value="CASPASE_P20"/>
    <property type="match status" value="1"/>
</dbReference>
<evidence type="ECO:0000313" key="11">
    <source>
        <dbReference type="WBParaSite" id="PDA_v2.g18815.t1"/>
    </source>
</evidence>
<dbReference type="GO" id="GO:0006508">
    <property type="term" value="P:proteolysis"/>
    <property type="evidence" value="ECO:0007669"/>
    <property type="project" value="UniProtKB-KW"/>
</dbReference>
<dbReference type="GO" id="GO:0006915">
    <property type="term" value="P:apoptotic process"/>
    <property type="evidence" value="ECO:0007669"/>
    <property type="project" value="UniProtKB-KW"/>
</dbReference>
<dbReference type="PROSITE" id="PS01121">
    <property type="entry name" value="CASPASE_HIS"/>
    <property type="match status" value="1"/>
</dbReference>
<dbReference type="InterPro" id="IPR015917">
    <property type="entry name" value="Pept_C14A"/>
</dbReference>
<dbReference type="PANTHER" id="PTHR47901:SF8">
    <property type="entry name" value="CASPASE-3"/>
    <property type="match status" value="1"/>
</dbReference>
<dbReference type="InterPro" id="IPR033139">
    <property type="entry name" value="Caspase_cys_AS"/>
</dbReference>
<evidence type="ECO:0000256" key="1">
    <source>
        <dbReference type="ARBA" id="ARBA00010134"/>
    </source>
</evidence>
<evidence type="ECO:0000256" key="4">
    <source>
        <dbReference type="ARBA" id="ARBA00022801"/>
    </source>
</evidence>
<keyword evidence="5" id="KW-0788">Thiol protease</keyword>
<dbReference type="InterPro" id="IPR011600">
    <property type="entry name" value="Pept_C14_caspase"/>
</dbReference>
<dbReference type="InterPro" id="IPR016129">
    <property type="entry name" value="Caspase_his_AS"/>
</dbReference>
<dbReference type="WBParaSite" id="PDA_v2.g18815.t1">
    <property type="protein sequence ID" value="PDA_v2.g18815.t1"/>
    <property type="gene ID" value="PDA_v2.g18815"/>
</dbReference>
<evidence type="ECO:0000259" key="9">
    <source>
        <dbReference type="PROSITE" id="PS50208"/>
    </source>
</evidence>
<accession>A0A914PRP0</accession>
<comment type="similarity">
    <text evidence="1 7">Belongs to the peptidase C14A family.</text>
</comment>
<dbReference type="GO" id="GO:0004197">
    <property type="term" value="F:cysteine-type endopeptidase activity"/>
    <property type="evidence" value="ECO:0007669"/>
    <property type="project" value="InterPro"/>
</dbReference>
<dbReference type="PRINTS" id="PR00376">
    <property type="entry name" value="IL1BCENZYME"/>
</dbReference>
<keyword evidence="10" id="KW-1185">Reference proteome</keyword>
<keyword evidence="4" id="KW-0378">Hydrolase</keyword>
<dbReference type="InterPro" id="IPR002138">
    <property type="entry name" value="Pept_C14_p10"/>
</dbReference>
<dbReference type="InterPro" id="IPR002398">
    <property type="entry name" value="Pept_C14"/>
</dbReference>
<organism evidence="10 11">
    <name type="scientific">Panagrolaimus davidi</name>
    <dbReference type="NCBI Taxonomy" id="227884"/>
    <lineage>
        <taxon>Eukaryota</taxon>
        <taxon>Metazoa</taxon>
        <taxon>Ecdysozoa</taxon>
        <taxon>Nematoda</taxon>
        <taxon>Chromadorea</taxon>
        <taxon>Rhabditida</taxon>
        <taxon>Tylenchina</taxon>
        <taxon>Panagrolaimomorpha</taxon>
        <taxon>Panagrolaimoidea</taxon>
        <taxon>Panagrolaimidae</taxon>
        <taxon>Panagrolaimus</taxon>
    </lineage>
</organism>
<feature type="domain" description="Caspase family p20" evidence="9">
    <location>
        <begin position="1"/>
        <end position="74"/>
    </location>
</feature>
<reference evidence="11" key="1">
    <citation type="submission" date="2022-11" db="UniProtKB">
        <authorList>
            <consortium name="WormBaseParasite"/>
        </authorList>
    </citation>
    <scope>IDENTIFICATION</scope>
</reference>
<keyword evidence="2" id="KW-0645">Protease</keyword>
<dbReference type="SMART" id="SM00115">
    <property type="entry name" value="CASc"/>
    <property type="match status" value="1"/>
</dbReference>
<evidence type="ECO:0000256" key="6">
    <source>
        <dbReference type="ARBA" id="ARBA00023145"/>
    </source>
</evidence>
<dbReference type="Gene3D" id="3.40.50.1460">
    <property type="match status" value="1"/>
</dbReference>
<name>A0A914PRP0_9BILA</name>
<keyword evidence="6" id="KW-0865">Zymogen</keyword>
<dbReference type="PROSITE" id="PS01122">
    <property type="entry name" value="CASPASE_CYS"/>
    <property type="match status" value="1"/>
</dbReference>
<dbReference type="PANTHER" id="PTHR47901">
    <property type="entry name" value="CASPASE RECRUITMENT DOMAIN-CONTAINING PROTEIN 18"/>
    <property type="match status" value="1"/>
</dbReference>
<evidence type="ECO:0000256" key="7">
    <source>
        <dbReference type="RuleBase" id="RU003971"/>
    </source>
</evidence>
<evidence type="ECO:0000256" key="5">
    <source>
        <dbReference type="ARBA" id="ARBA00022807"/>
    </source>
</evidence>
<evidence type="ECO:0000313" key="10">
    <source>
        <dbReference type="Proteomes" id="UP000887578"/>
    </source>
</evidence>
<evidence type="ECO:0000259" key="8">
    <source>
        <dbReference type="PROSITE" id="PS50207"/>
    </source>
</evidence>
<dbReference type="Pfam" id="PF00656">
    <property type="entry name" value="Peptidase_C14"/>
    <property type="match status" value="1"/>
</dbReference>
<dbReference type="SUPFAM" id="SSF52129">
    <property type="entry name" value="Caspase-like"/>
    <property type="match status" value="1"/>
</dbReference>
<sequence>MFTAAKNFAKNVEHSHYDSCIVVVLTHGEYDHLLGCDEKGVNINRFLQCFNTINAPLLTGKPKLFFIQACRGGNPYSLSIPPESPTTPEQLVTKRLSQSLSPTIQPSEADMIIAFATTPNDFAWRHEMNGSYFIQSVCAIFSKYSANEDICQLLTRVNRQVAKTYQLCADGYEQNPEFVNRLQKQFYFFPGIQNLQ</sequence>
<dbReference type="PROSITE" id="PS50207">
    <property type="entry name" value="CASPASE_P10"/>
    <property type="match status" value="1"/>
</dbReference>